<name>A0A7L9AYX7_POV01</name>
<sequence length="288" mass="33251">MNIKLCVAFIILLVLMSILNNIYNKYNSACREFFTISEDRTPQEMLDNLTKRKSEITKDLCKLEYYLDESIGFNQMNELSKDAKDTSYSLNSNEKNTKIGGVFDYEDKTVFEKITISEKNEVCEVPRWKPDIVVDKDAIVVYITHLVREYNKHVLLLNEDKTKLLDFITNLKRLLNENLDNKLQAQCDRCTGSDCVTLCATPKLPIIERLKNNQLLIDSKKKMLDKKLCGFIKKYRYVEDVRLAVVDYVKRLNSIWTNNALSETKIRLSYAQPKTGLEASDVGVSTDA</sequence>
<protein>
    <submittedName>
        <fullName evidence="1">Uncharacterized protein</fullName>
    </submittedName>
</protein>
<dbReference type="EMBL" id="MT663538">
    <property type="protein sequence ID" value="QOI90480.1"/>
    <property type="molecule type" value="Genomic_DNA"/>
</dbReference>
<organismHost>
    <name type="scientific">Pyramimonas plurioculata</name>
    <dbReference type="NCBI Taxonomy" id="36893"/>
</organismHost>
<accession>A0A7L9AYX7</accession>
<organism evidence="1">
    <name type="scientific">Pyramimonas orientalis virus</name>
    <name type="common">PoV01</name>
    <dbReference type="NCBI Taxonomy" id="455367"/>
    <lineage>
        <taxon>Viruses</taxon>
        <taxon>Varidnaviria</taxon>
        <taxon>Bamfordvirae</taxon>
        <taxon>Nucleocytoviricota</taxon>
        <taxon>Megaviricetes</taxon>
        <taxon>Imitervirales</taxon>
        <taxon>Allomimiviridae</taxon>
        <taxon>Heliosvirus</taxon>
        <taxon>Heliosvirus raunefjordenense</taxon>
    </lineage>
</organism>
<gene>
    <name evidence="1" type="ORF">HWQ62_00344</name>
</gene>
<evidence type="ECO:0000313" key="1">
    <source>
        <dbReference type="EMBL" id="QOI90480.1"/>
    </source>
</evidence>
<reference evidence="1" key="1">
    <citation type="submission" date="2020-06" db="EMBL/GenBank/DDBJ databases">
        <title>Lateral gene transfer of anion-conducting channel rhodopsins between green algae and giant viruses.</title>
        <authorList>
            <person name="Rozenberg A."/>
            <person name="Oppermann J."/>
            <person name="Wietek J."/>
            <person name="Fernandez Lahore R.G."/>
            <person name="Sandaa R.-A."/>
            <person name="Bratbak G."/>
            <person name="Hegemann P."/>
            <person name="Beja O."/>
        </authorList>
    </citation>
    <scope>NUCLEOTIDE SEQUENCE</scope>
    <source>
        <strain evidence="1">01B</strain>
    </source>
</reference>
<proteinExistence type="predicted"/>